<feature type="transmembrane region" description="Helical" evidence="1">
    <location>
        <begin position="49"/>
        <end position="75"/>
    </location>
</feature>
<evidence type="ECO:0000313" key="2">
    <source>
        <dbReference type="EMBL" id="CAF1141647.1"/>
    </source>
</evidence>
<sequence>MGKDDVNEPHYKMLTKSSSLRALGGFGLANLVIEAAAFGGAGALVFGGIAFPTVGAILLATAVGGIATGGIVYLIKKLWDGHQIKALEFLEKILSHLNKLQNANTSFVDYMNKSEEKTNAILSDFESIQKNLINGSKRYRVKCSELCKKACESTESMIKMIDEIDTKIDMTSWTSSEIKNDDDSLVLARN</sequence>
<feature type="transmembrane region" description="Helical" evidence="1">
    <location>
        <begin position="20"/>
        <end position="43"/>
    </location>
</feature>
<protein>
    <submittedName>
        <fullName evidence="2">Uncharacterized protein</fullName>
    </submittedName>
</protein>
<evidence type="ECO:0000256" key="1">
    <source>
        <dbReference type="SAM" id="Phobius"/>
    </source>
</evidence>
<dbReference type="EMBL" id="CAJNOC010010627">
    <property type="protein sequence ID" value="CAF1141647.1"/>
    <property type="molecule type" value="Genomic_DNA"/>
</dbReference>
<proteinExistence type="predicted"/>
<keyword evidence="3" id="KW-1185">Reference proteome</keyword>
<dbReference type="AlphaFoldDB" id="A0A814S259"/>
<keyword evidence="1" id="KW-0472">Membrane</keyword>
<name>A0A814S259_9BILA</name>
<keyword evidence="1" id="KW-1133">Transmembrane helix</keyword>
<reference evidence="2" key="1">
    <citation type="submission" date="2021-02" db="EMBL/GenBank/DDBJ databases">
        <authorList>
            <person name="Nowell W R."/>
        </authorList>
    </citation>
    <scope>NUCLEOTIDE SEQUENCE</scope>
    <source>
        <strain evidence="2">Ploen Becks lab</strain>
    </source>
</reference>
<gene>
    <name evidence="2" type="ORF">OXX778_LOCUS22920</name>
</gene>
<comment type="caution">
    <text evidence="2">The sequence shown here is derived from an EMBL/GenBank/DDBJ whole genome shotgun (WGS) entry which is preliminary data.</text>
</comment>
<dbReference type="Proteomes" id="UP000663879">
    <property type="component" value="Unassembled WGS sequence"/>
</dbReference>
<accession>A0A814S259</accession>
<organism evidence="2 3">
    <name type="scientific">Brachionus calyciflorus</name>
    <dbReference type="NCBI Taxonomy" id="104777"/>
    <lineage>
        <taxon>Eukaryota</taxon>
        <taxon>Metazoa</taxon>
        <taxon>Spiralia</taxon>
        <taxon>Gnathifera</taxon>
        <taxon>Rotifera</taxon>
        <taxon>Eurotatoria</taxon>
        <taxon>Monogononta</taxon>
        <taxon>Pseudotrocha</taxon>
        <taxon>Ploima</taxon>
        <taxon>Brachionidae</taxon>
        <taxon>Brachionus</taxon>
    </lineage>
</organism>
<keyword evidence="1" id="KW-0812">Transmembrane</keyword>
<evidence type="ECO:0000313" key="3">
    <source>
        <dbReference type="Proteomes" id="UP000663879"/>
    </source>
</evidence>